<evidence type="ECO:0000256" key="4">
    <source>
        <dbReference type="ARBA" id="ARBA00022691"/>
    </source>
</evidence>
<keyword evidence="4 6" id="KW-0949">S-adenosyl-L-methionine</keyword>
<keyword evidence="1" id="KW-0004">4Fe-4S</keyword>
<keyword evidence="5" id="KW-0411">Iron-sulfur</keyword>
<feature type="binding site" evidence="6">
    <location>
        <position position="338"/>
    </location>
    <ligand>
        <name>S-adenosyl-L-methionine</name>
        <dbReference type="ChEBI" id="CHEBI:59789"/>
    </ligand>
</feature>
<evidence type="ECO:0000256" key="5">
    <source>
        <dbReference type="ARBA" id="ARBA00023014"/>
    </source>
</evidence>
<proteinExistence type="inferred from homology"/>
<dbReference type="InterPro" id="IPR030390">
    <property type="entry name" value="MeTrfase_TrmA_AS"/>
</dbReference>
<feature type="binding site" evidence="6">
    <location>
        <position position="290"/>
    </location>
    <ligand>
        <name>S-adenosyl-L-methionine</name>
        <dbReference type="ChEBI" id="CHEBI:59789"/>
    </ligand>
</feature>
<dbReference type="SUPFAM" id="SSF53335">
    <property type="entry name" value="S-adenosyl-L-methionine-dependent methyltransferases"/>
    <property type="match status" value="1"/>
</dbReference>
<comment type="similarity">
    <text evidence="6">Belongs to the class I-like SAM-binding methyltransferase superfamily. RNA M5U methyltransferase family.</text>
</comment>
<comment type="caution">
    <text evidence="8">The sequence shown here is derived from an EMBL/GenBank/DDBJ whole genome shotgun (WGS) entry which is preliminary data.</text>
</comment>
<evidence type="ECO:0000256" key="6">
    <source>
        <dbReference type="PROSITE-ProRule" id="PRU01024"/>
    </source>
</evidence>
<dbReference type="EMBL" id="JAJUOS010000004">
    <property type="protein sequence ID" value="MCE5973226.1"/>
    <property type="molecule type" value="Genomic_DNA"/>
</dbReference>
<dbReference type="PANTHER" id="PTHR11061:SF49">
    <property type="entry name" value="23S RRNA (URACIL(1939)-C(5))-METHYLTRANSFERASE RLMD"/>
    <property type="match status" value="1"/>
</dbReference>
<dbReference type="PROSITE" id="PS51687">
    <property type="entry name" value="SAM_MT_RNA_M5U"/>
    <property type="match status" value="1"/>
</dbReference>
<evidence type="ECO:0000313" key="8">
    <source>
        <dbReference type="EMBL" id="MCE5973226.1"/>
    </source>
</evidence>
<sequence>MLLTIERLSLHADAVAHGPEGSVHVAMALPGEQVEGEAEGGRIAQAKIVTPSPERVKAPCPHYRACGGCVLQHASDAFVARWKAEVVENALSARGIAAQVTRVETSPLHARRRATLAGRRTKKGTLVGFHARASDTLVEVPECLILRPELMEKIPALHAATALGASRKGEVAFALTLSEAGVEMAAQGGKEMDPALFESLSGLARDHDLARLSWNGETVAARRPALQSFGRARVTPPPGAFLQATEEGEAALVGIVRAALAGADRIADLFAGCGTFALALADRAEVHAVEGEATMLEALDRGWRGAQGLKRVTHEARDLFRRPLLPDELDRYDAIVIDPPRAGAEAQVREICASKTRELAYVSCNPVTFARDAQLLIDAGFALADLIVVDQFRWSSHIELAARFRRG</sequence>
<keyword evidence="1" id="KW-0479">Metal-binding</keyword>
<evidence type="ECO:0000256" key="3">
    <source>
        <dbReference type="ARBA" id="ARBA00022679"/>
    </source>
</evidence>
<keyword evidence="3 6" id="KW-0808">Transferase</keyword>
<dbReference type="RefSeq" id="WP_233676230.1">
    <property type="nucleotide sequence ID" value="NZ_JAJUOS010000004.1"/>
</dbReference>
<dbReference type="PROSITE" id="PS01230">
    <property type="entry name" value="TRMA_1"/>
    <property type="match status" value="1"/>
</dbReference>
<dbReference type="InterPro" id="IPR012340">
    <property type="entry name" value="NA-bd_OB-fold"/>
</dbReference>
<dbReference type="Gene3D" id="2.40.50.140">
    <property type="entry name" value="Nucleic acid-binding proteins"/>
    <property type="match status" value="1"/>
</dbReference>
<dbReference type="Gene3D" id="3.40.50.150">
    <property type="entry name" value="Vaccinia Virus protein VP39"/>
    <property type="match status" value="1"/>
</dbReference>
<dbReference type="GO" id="GO:0008168">
    <property type="term" value="F:methyltransferase activity"/>
    <property type="evidence" value="ECO:0007669"/>
    <property type="project" value="UniProtKB-KW"/>
</dbReference>
<organism evidence="8 9">
    <name type="scientific">Rhodobacter flavimaris</name>
    <dbReference type="NCBI Taxonomy" id="2907145"/>
    <lineage>
        <taxon>Bacteria</taxon>
        <taxon>Pseudomonadati</taxon>
        <taxon>Pseudomonadota</taxon>
        <taxon>Alphaproteobacteria</taxon>
        <taxon>Rhodobacterales</taxon>
        <taxon>Rhodobacter group</taxon>
        <taxon>Rhodobacter</taxon>
    </lineage>
</organism>
<keyword evidence="2 6" id="KW-0489">Methyltransferase</keyword>
<keyword evidence="9" id="KW-1185">Reference proteome</keyword>
<dbReference type="Pfam" id="PF05958">
    <property type="entry name" value="tRNA_U5-meth_tr"/>
    <property type="match status" value="1"/>
</dbReference>
<dbReference type="Gene3D" id="2.40.50.1070">
    <property type="match status" value="1"/>
</dbReference>
<keyword evidence="1" id="KW-0408">Iron</keyword>
<evidence type="ECO:0000256" key="7">
    <source>
        <dbReference type="PROSITE-ProRule" id="PRU10015"/>
    </source>
</evidence>
<evidence type="ECO:0000256" key="2">
    <source>
        <dbReference type="ARBA" id="ARBA00022603"/>
    </source>
</evidence>
<dbReference type="PANTHER" id="PTHR11061">
    <property type="entry name" value="RNA M5U METHYLTRANSFERASE"/>
    <property type="match status" value="1"/>
</dbReference>
<evidence type="ECO:0000256" key="1">
    <source>
        <dbReference type="ARBA" id="ARBA00022485"/>
    </source>
</evidence>
<name>A0ABS8YXQ3_9RHOB</name>
<accession>A0ABS8YXQ3</accession>
<feature type="active site" evidence="7">
    <location>
        <position position="364"/>
    </location>
</feature>
<reference evidence="8 9" key="1">
    <citation type="submission" date="2021-12" db="EMBL/GenBank/DDBJ databases">
        <title>Sinirhodobacter sp. WL0062 is a bacterium isolated from seawater.</title>
        <authorList>
            <person name="Wang L."/>
            <person name="He W."/>
            <person name="Zhang D.-F."/>
        </authorList>
    </citation>
    <scope>NUCLEOTIDE SEQUENCE [LARGE SCALE GENOMIC DNA]</scope>
    <source>
        <strain evidence="8 9">WL0062</strain>
    </source>
</reference>
<feature type="binding site" evidence="6">
    <location>
        <position position="243"/>
    </location>
    <ligand>
        <name>S-adenosyl-L-methionine</name>
        <dbReference type="ChEBI" id="CHEBI:59789"/>
    </ligand>
</feature>
<protein>
    <submittedName>
        <fullName evidence="8">Class I SAM-dependent RNA methyltransferase</fullName>
    </submittedName>
</protein>
<feature type="active site" description="Nucleophile" evidence="6">
    <location>
        <position position="364"/>
    </location>
</feature>
<dbReference type="CDD" id="cd02440">
    <property type="entry name" value="AdoMet_MTases"/>
    <property type="match status" value="1"/>
</dbReference>
<dbReference type="GO" id="GO:0032259">
    <property type="term" value="P:methylation"/>
    <property type="evidence" value="ECO:0007669"/>
    <property type="project" value="UniProtKB-KW"/>
</dbReference>
<dbReference type="InterPro" id="IPR010280">
    <property type="entry name" value="U5_MeTrfase_fam"/>
</dbReference>
<feature type="binding site" evidence="6">
    <location>
        <position position="270"/>
    </location>
    <ligand>
        <name>S-adenosyl-L-methionine</name>
        <dbReference type="ChEBI" id="CHEBI:59789"/>
    </ligand>
</feature>
<dbReference type="Proteomes" id="UP001521181">
    <property type="component" value="Unassembled WGS sequence"/>
</dbReference>
<dbReference type="InterPro" id="IPR029063">
    <property type="entry name" value="SAM-dependent_MTases_sf"/>
</dbReference>
<evidence type="ECO:0000313" key="9">
    <source>
        <dbReference type="Proteomes" id="UP001521181"/>
    </source>
</evidence>
<gene>
    <name evidence="8" type="ORF">LZA78_07025</name>
</gene>